<keyword evidence="2" id="KW-1185">Reference proteome</keyword>
<name>A0A5B7IJJ3_PORTR</name>
<proteinExistence type="predicted"/>
<dbReference type="Proteomes" id="UP000324222">
    <property type="component" value="Unassembled WGS sequence"/>
</dbReference>
<dbReference type="AlphaFoldDB" id="A0A5B7IJJ3"/>
<gene>
    <name evidence="1" type="ORF">E2C01_077132</name>
</gene>
<evidence type="ECO:0000313" key="1">
    <source>
        <dbReference type="EMBL" id="MPC82463.1"/>
    </source>
</evidence>
<dbReference type="EMBL" id="VSRR010059834">
    <property type="protein sequence ID" value="MPC82463.1"/>
    <property type="molecule type" value="Genomic_DNA"/>
</dbReference>
<sequence>MPATSIHHDFLQDLNSIGFSNAQSCRDLVDTHLPSCSLWLEHVCCSTEVIISTELVRMRGREGSEAGHETGEKFSATHISTTDSKCECE</sequence>
<evidence type="ECO:0000313" key="2">
    <source>
        <dbReference type="Proteomes" id="UP000324222"/>
    </source>
</evidence>
<accession>A0A5B7IJJ3</accession>
<comment type="caution">
    <text evidence="1">The sequence shown here is derived from an EMBL/GenBank/DDBJ whole genome shotgun (WGS) entry which is preliminary data.</text>
</comment>
<protein>
    <submittedName>
        <fullName evidence="1">Uncharacterized protein</fullName>
    </submittedName>
</protein>
<reference evidence="1 2" key="1">
    <citation type="submission" date="2019-05" db="EMBL/GenBank/DDBJ databases">
        <title>Another draft genome of Portunus trituberculatus and its Hox gene families provides insights of decapod evolution.</title>
        <authorList>
            <person name="Jeong J.-H."/>
            <person name="Song I."/>
            <person name="Kim S."/>
            <person name="Choi T."/>
            <person name="Kim D."/>
            <person name="Ryu S."/>
            <person name="Kim W."/>
        </authorList>
    </citation>
    <scope>NUCLEOTIDE SEQUENCE [LARGE SCALE GENOMIC DNA]</scope>
    <source>
        <tissue evidence="1">Muscle</tissue>
    </source>
</reference>
<organism evidence="1 2">
    <name type="scientific">Portunus trituberculatus</name>
    <name type="common">Swimming crab</name>
    <name type="synonym">Neptunus trituberculatus</name>
    <dbReference type="NCBI Taxonomy" id="210409"/>
    <lineage>
        <taxon>Eukaryota</taxon>
        <taxon>Metazoa</taxon>
        <taxon>Ecdysozoa</taxon>
        <taxon>Arthropoda</taxon>
        <taxon>Crustacea</taxon>
        <taxon>Multicrustacea</taxon>
        <taxon>Malacostraca</taxon>
        <taxon>Eumalacostraca</taxon>
        <taxon>Eucarida</taxon>
        <taxon>Decapoda</taxon>
        <taxon>Pleocyemata</taxon>
        <taxon>Brachyura</taxon>
        <taxon>Eubrachyura</taxon>
        <taxon>Portunoidea</taxon>
        <taxon>Portunidae</taxon>
        <taxon>Portuninae</taxon>
        <taxon>Portunus</taxon>
    </lineage>
</organism>